<proteinExistence type="inferred from homology"/>
<comment type="similarity">
    <text evidence="4 14">In the N-terminal section; belongs to the cytidine and deoxycytidylate deaminase family.</text>
</comment>
<comment type="cofactor">
    <cofactor evidence="14 17">
        <name>Zn(2+)</name>
        <dbReference type="ChEBI" id="CHEBI:29105"/>
    </cofactor>
    <text evidence="14 17">Binds 1 zinc ion.</text>
</comment>
<evidence type="ECO:0000256" key="1">
    <source>
        <dbReference type="ARBA" id="ARBA00002151"/>
    </source>
</evidence>
<feature type="binding site" evidence="16">
    <location>
        <position position="199"/>
    </location>
    <ligand>
        <name>NADP(+)</name>
        <dbReference type="ChEBI" id="CHEBI:58349"/>
    </ligand>
</feature>
<evidence type="ECO:0000256" key="7">
    <source>
        <dbReference type="ARBA" id="ARBA00022723"/>
    </source>
</evidence>
<dbReference type="EMBL" id="DXFZ01000084">
    <property type="protein sequence ID" value="HIW96143.1"/>
    <property type="molecule type" value="Genomic_DNA"/>
</dbReference>
<feature type="active site" description="Proton donor" evidence="15">
    <location>
        <position position="38"/>
    </location>
</feature>
<dbReference type="EC" id="1.1.1.193" evidence="14"/>
<comment type="catalytic activity">
    <reaction evidence="12 14">
        <text>5-amino-6-(5-phospho-D-ribitylamino)uracil + NADP(+) = 5-amino-6-(5-phospho-D-ribosylamino)uracil + NADPH + H(+)</text>
        <dbReference type="Rhea" id="RHEA:17845"/>
        <dbReference type="ChEBI" id="CHEBI:15378"/>
        <dbReference type="ChEBI" id="CHEBI:57783"/>
        <dbReference type="ChEBI" id="CHEBI:58349"/>
        <dbReference type="ChEBI" id="CHEBI:58421"/>
        <dbReference type="ChEBI" id="CHEBI:58453"/>
        <dbReference type="EC" id="1.1.1.193"/>
    </reaction>
</comment>
<keyword evidence="8 14" id="KW-0862">Zinc</keyword>
<evidence type="ECO:0000256" key="3">
    <source>
        <dbReference type="ARBA" id="ARBA00004910"/>
    </source>
</evidence>
<feature type="binding site" evidence="16">
    <location>
        <position position="162"/>
    </location>
    <ligand>
        <name>NADP(+)</name>
        <dbReference type="ChEBI" id="CHEBI:58349"/>
    </ligand>
</feature>
<comment type="pathway">
    <text evidence="3 14">Cofactor biosynthesis; riboflavin biosynthesis; 5-amino-6-(D-ribitylamino)uracil from GTP: step 3/4.</text>
</comment>
<keyword evidence="9 14" id="KW-0521">NADP</keyword>
<feature type="binding site" evidence="16">
    <location>
        <position position="188"/>
    </location>
    <ligand>
        <name>NADP(+)</name>
        <dbReference type="ChEBI" id="CHEBI:58349"/>
    </ligand>
</feature>
<evidence type="ECO:0000256" key="15">
    <source>
        <dbReference type="PIRSR" id="PIRSR006769-1"/>
    </source>
</evidence>
<sequence>MAAGSTSPNPPVGAVIVSPSGEVVGEGYTQPAGGAHAEVMALKDAGSAARGGRAIVTLEPCNHQGRTGPCSQALLAAGVSRVDFLFADPSPVACGGAETLRNAGVDVHGPFLPSPSHVKPWTPLFSVEPWLRSMALGRPHVTVKVASTADGRIAARDGSSQWITGAAARRVVHVDRSRRDAIVVGTGTAIADNPSLTARREDGSLLPNQPLRVLMGERGLPADTALFTGDAPAMHVRSRDPHAVLAQLSEHGVVDVLIEGGAGVIGSFIHAGLVDAVQLYMAPALLGGGSAWIDSPQLGGSMDDIRRFTPRELTTAGDDVIWRLTAPI</sequence>
<dbReference type="GO" id="GO:0008835">
    <property type="term" value="F:diaminohydroxyphosphoribosylaminopyrimidine deaminase activity"/>
    <property type="evidence" value="ECO:0007669"/>
    <property type="project" value="UniProtKB-EC"/>
</dbReference>
<evidence type="ECO:0000256" key="6">
    <source>
        <dbReference type="ARBA" id="ARBA00022619"/>
    </source>
</evidence>
<comment type="caution">
    <text evidence="19">The sequence shown here is derived from an EMBL/GenBank/DDBJ whole genome shotgun (WGS) entry which is preliminary data.</text>
</comment>
<evidence type="ECO:0000256" key="10">
    <source>
        <dbReference type="ARBA" id="ARBA00023002"/>
    </source>
</evidence>
<feature type="binding site" evidence="16">
    <location>
        <position position="192"/>
    </location>
    <ligand>
        <name>NADP(+)</name>
        <dbReference type="ChEBI" id="CHEBI:58349"/>
    </ligand>
</feature>
<keyword evidence="11" id="KW-0511">Multifunctional enzyme</keyword>
<name>A0A9D1RZH6_9CORY</name>
<dbReference type="PANTHER" id="PTHR38011:SF7">
    <property type="entry name" value="2,5-DIAMINO-6-RIBOSYLAMINO-4(3H)-PYRIMIDINONE 5'-PHOSPHATE REDUCTASE"/>
    <property type="match status" value="1"/>
</dbReference>
<keyword evidence="6 14" id="KW-0686">Riboflavin biosynthesis</keyword>
<evidence type="ECO:0000256" key="11">
    <source>
        <dbReference type="ARBA" id="ARBA00023268"/>
    </source>
</evidence>
<evidence type="ECO:0000256" key="2">
    <source>
        <dbReference type="ARBA" id="ARBA00004882"/>
    </source>
</evidence>
<evidence type="ECO:0000256" key="9">
    <source>
        <dbReference type="ARBA" id="ARBA00022857"/>
    </source>
</evidence>
<keyword evidence="14 19" id="KW-0378">Hydrolase</keyword>
<evidence type="ECO:0000256" key="13">
    <source>
        <dbReference type="ARBA" id="ARBA00049886"/>
    </source>
</evidence>
<feature type="binding site" evidence="16">
    <location>
        <position position="146"/>
    </location>
    <ligand>
        <name>NADP(+)</name>
        <dbReference type="ChEBI" id="CHEBI:58349"/>
    </ligand>
</feature>
<feature type="binding site" evidence="16">
    <location>
        <position position="259"/>
    </location>
    <ligand>
        <name>substrate</name>
    </ligand>
</feature>
<dbReference type="NCBIfam" id="TIGR00326">
    <property type="entry name" value="eubact_ribD"/>
    <property type="match status" value="1"/>
</dbReference>
<reference evidence="19" key="1">
    <citation type="journal article" date="2021" name="PeerJ">
        <title>Extensive microbial diversity within the chicken gut microbiome revealed by metagenomics and culture.</title>
        <authorList>
            <person name="Gilroy R."/>
            <person name="Ravi A."/>
            <person name="Getino M."/>
            <person name="Pursley I."/>
            <person name="Horton D.L."/>
            <person name="Alikhan N.F."/>
            <person name="Baker D."/>
            <person name="Gharbi K."/>
            <person name="Hall N."/>
            <person name="Watson M."/>
            <person name="Adriaenssens E.M."/>
            <person name="Foster-Nyarko E."/>
            <person name="Jarju S."/>
            <person name="Secka A."/>
            <person name="Antonio M."/>
            <person name="Oren A."/>
            <person name="Chaudhuri R.R."/>
            <person name="La Ragione R."/>
            <person name="Hildebrand F."/>
            <person name="Pallen M.J."/>
        </authorList>
    </citation>
    <scope>NUCLEOTIDE SEQUENCE</scope>
    <source>
        <strain evidence="19">4376</strain>
    </source>
</reference>
<comment type="function">
    <text evidence="1 14">Converts 2,5-diamino-6-(ribosylamino)-4(3h)-pyrimidinone 5'-phosphate into 5-amino-6-(ribosylamino)-2,4(1h,3h)-pyrimidinedione 5'-phosphate.</text>
</comment>
<keyword evidence="7 14" id="KW-0479">Metal-binding</keyword>
<evidence type="ECO:0000256" key="14">
    <source>
        <dbReference type="PIRNR" id="PIRNR006769"/>
    </source>
</evidence>
<dbReference type="GO" id="GO:0008270">
    <property type="term" value="F:zinc ion binding"/>
    <property type="evidence" value="ECO:0007669"/>
    <property type="project" value="InterPro"/>
</dbReference>
<dbReference type="InterPro" id="IPR024072">
    <property type="entry name" value="DHFR-like_dom_sf"/>
</dbReference>
<dbReference type="SUPFAM" id="SSF53597">
    <property type="entry name" value="Dihydrofolate reductase-like"/>
    <property type="match status" value="1"/>
</dbReference>
<dbReference type="CDD" id="cd01284">
    <property type="entry name" value="Riboflavin_deaminase-reductase"/>
    <property type="match status" value="1"/>
</dbReference>
<dbReference type="InterPro" id="IPR004794">
    <property type="entry name" value="Eubact_RibD"/>
</dbReference>
<gene>
    <name evidence="19" type="primary">ribD</name>
    <name evidence="19" type="ORF">H9867_06650</name>
</gene>
<dbReference type="Gene3D" id="3.40.140.10">
    <property type="entry name" value="Cytidine Deaminase, domain 2"/>
    <property type="match status" value="1"/>
</dbReference>
<dbReference type="GO" id="GO:0008703">
    <property type="term" value="F:5-amino-6-(5-phosphoribosylamino)uracil reductase activity"/>
    <property type="evidence" value="ECO:0007669"/>
    <property type="project" value="UniProtKB-EC"/>
</dbReference>
<feature type="binding site" evidence="17">
    <location>
        <position position="61"/>
    </location>
    <ligand>
        <name>Zn(2+)</name>
        <dbReference type="ChEBI" id="CHEBI:29105"/>
        <note>catalytic</note>
    </ligand>
</feature>
<evidence type="ECO:0000256" key="16">
    <source>
        <dbReference type="PIRSR" id="PIRSR006769-2"/>
    </source>
</evidence>
<organism evidence="19 20">
    <name type="scientific">Candidatus Corynebacterium gallistercoris</name>
    <dbReference type="NCBI Taxonomy" id="2838530"/>
    <lineage>
        <taxon>Bacteria</taxon>
        <taxon>Bacillati</taxon>
        <taxon>Actinomycetota</taxon>
        <taxon>Actinomycetes</taxon>
        <taxon>Mycobacteriales</taxon>
        <taxon>Corynebacteriaceae</taxon>
        <taxon>Corynebacterium</taxon>
    </lineage>
</organism>
<dbReference type="Pfam" id="PF00383">
    <property type="entry name" value="dCMP_cyt_deam_1"/>
    <property type="match status" value="1"/>
</dbReference>
<evidence type="ECO:0000256" key="4">
    <source>
        <dbReference type="ARBA" id="ARBA00005259"/>
    </source>
</evidence>
<accession>A0A9D1RZH6</accession>
<dbReference type="AlphaFoldDB" id="A0A9D1RZH6"/>
<protein>
    <recommendedName>
        <fullName evidence="14">Riboflavin biosynthesis protein RibD</fullName>
    </recommendedName>
    <domain>
        <recommendedName>
            <fullName evidence="14">Diaminohydroxyphosphoribosylaminopyrimidine deaminase</fullName>
            <shortName evidence="14">DRAP deaminase</shortName>
            <ecNumber evidence="14">3.5.4.26</ecNumber>
        </recommendedName>
        <alternativeName>
            <fullName evidence="14">Riboflavin-specific deaminase</fullName>
        </alternativeName>
    </domain>
    <domain>
        <recommendedName>
            <fullName evidence="14">5-amino-6-(5-phosphoribosylamino)uracil reductase</fullName>
            <ecNumber evidence="14">1.1.1.193</ecNumber>
        </recommendedName>
        <alternativeName>
            <fullName evidence="14">HTP reductase</fullName>
        </alternativeName>
    </domain>
</protein>
<evidence type="ECO:0000313" key="20">
    <source>
        <dbReference type="Proteomes" id="UP000824189"/>
    </source>
</evidence>
<comment type="pathway">
    <text evidence="2 14">Cofactor biosynthesis; riboflavin biosynthesis; 5-amino-6-(D-ribitylamino)uracil from GTP: step 2/4.</text>
</comment>
<dbReference type="Proteomes" id="UP000824189">
    <property type="component" value="Unassembled WGS sequence"/>
</dbReference>
<dbReference type="GO" id="GO:0009231">
    <property type="term" value="P:riboflavin biosynthetic process"/>
    <property type="evidence" value="ECO:0007669"/>
    <property type="project" value="UniProtKB-KW"/>
</dbReference>
<feature type="binding site" evidence="17">
    <location>
        <position position="70"/>
    </location>
    <ligand>
        <name>Zn(2+)</name>
        <dbReference type="ChEBI" id="CHEBI:29105"/>
        <note>catalytic</note>
    </ligand>
</feature>
<dbReference type="Pfam" id="PF01872">
    <property type="entry name" value="RibD_C"/>
    <property type="match status" value="1"/>
</dbReference>
<dbReference type="InterPro" id="IPR002125">
    <property type="entry name" value="CMP_dCMP_dom"/>
</dbReference>
<dbReference type="InterPro" id="IPR002734">
    <property type="entry name" value="RibDG_C"/>
</dbReference>
<evidence type="ECO:0000256" key="8">
    <source>
        <dbReference type="ARBA" id="ARBA00022833"/>
    </source>
</evidence>
<feature type="domain" description="CMP/dCMP-type deaminase" evidence="18">
    <location>
        <begin position="1"/>
        <end position="107"/>
    </location>
</feature>
<feature type="binding site" evidence="16">
    <location>
        <position position="176"/>
    </location>
    <ligand>
        <name>substrate</name>
    </ligand>
</feature>
<feature type="binding site" evidence="16">
    <location>
        <position position="160"/>
    </location>
    <ligand>
        <name>substrate</name>
    </ligand>
</feature>
<dbReference type="PIRSF" id="PIRSF006769">
    <property type="entry name" value="RibD"/>
    <property type="match status" value="1"/>
</dbReference>
<dbReference type="Gene3D" id="3.40.430.10">
    <property type="entry name" value="Dihydrofolate Reductase, subunit A"/>
    <property type="match status" value="2"/>
</dbReference>
<dbReference type="InterPro" id="IPR016192">
    <property type="entry name" value="APOBEC/CMP_deaminase_Zn-bd"/>
</dbReference>
<comment type="similarity">
    <text evidence="5 14">In the C-terminal section; belongs to the HTP reductase family.</text>
</comment>
<evidence type="ECO:0000256" key="12">
    <source>
        <dbReference type="ARBA" id="ARBA00049861"/>
    </source>
</evidence>
<feature type="binding site" evidence="16">
    <location>
        <position position="196"/>
    </location>
    <ligand>
        <name>substrate</name>
    </ligand>
</feature>
<reference evidence="19" key="2">
    <citation type="submission" date="2021-04" db="EMBL/GenBank/DDBJ databases">
        <authorList>
            <person name="Gilroy R."/>
        </authorList>
    </citation>
    <scope>NUCLEOTIDE SEQUENCE</scope>
    <source>
        <strain evidence="19">4376</strain>
    </source>
</reference>
<dbReference type="PROSITE" id="PS51747">
    <property type="entry name" value="CYT_DCMP_DEAMINASES_2"/>
    <property type="match status" value="1"/>
</dbReference>
<dbReference type="PANTHER" id="PTHR38011">
    <property type="entry name" value="DIHYDROFOLATE REDUCTASE FAMILY PROTEIN (AFU_ORTHOLOGUE AFUA_8G06820)"/>
    <property type="match status" value="1"/>
</dbReference>
<evidence type="ECO:0000313" key="19">
    <source>
        <dbReference type="EMBL" id="HIW96143.1"/>
    </source>
</evidence>
<dbReference type="EC" id="3.5.4.26" evidence="14"/>
<evidence type="ECO:0000256" key="5">
    <source>
        <dbReference type="ARBA" id="ARBA00007417"/>
    </source>
</evidence>
<dbReference type="InterPro" id="IPR050765">
    <property type="entry name" value="Riboflavin_Biosynth_HTPR"/>
</dbReference>
<dbReference type="SUPFAM" id="SSF53927">
    <property type="entry name" value="Cytidine deaminase-like"/>
    <property type="match status" value="1"/>
</dbReference>
<keyword evidence="10 14" id="KW-0560">Oxidoreductase</keyword>
<comment type="catalytic activity">
    <reaction evidence="13 14">
        <text>2,5-diamino-6-hydroxy-4-(5-phosphoribosylamino)-pyrimidine + H2O + H(+) = 5-amino-6-(5-phospho-D-ribosylamino)uracil + NH4(+)</text>
        <dbReference type="Rhea" id="RHEA:21868"/>
        <dbReference type="ChEBI" id="CHEBI:15377"/>
        <dbReference type="ChEBI" id="CHEBI:15378"/>
        <dbReference type="ChEBI" id="CHEBI:28938"/>
        <dbReference type="ChEBI" id="CHEBI:58453"/>
        <dbReference type="ChEBI" id="CHEBI:58614"/>
        <dbReference type="EC" id="3.5.4.26"/>
    </reaction>
</comment>
<evidence type="ECO:0000256" key="17">
    <source>
        <dbReference type="PIRSR" id="PIRSR006769-3"/>
    </source>
</evidence>
<evidence type="ECO:0000259" key="18">
    <source>
        <dbReference type="PROSITE" id="PS51747"/>
    </source>
</evidence>
<dbReference type="InterPro" id="IPR016193">
    <property type="entry name" value="Cytidine_deaminase-like"/>
</dbReference>
<dbReference type="PROSITE" id="PS00903">
    <property type="entry name" value="CYT_DCMP_DEAMINASES_1"/>
    <property type="match status" value="1"/>
</dbReference>
<feature type="binding site" evidence="16">
    <location>
        <begin position="261"/>
        <end position="267"/>
    </location>
    <ligand>
        <name>NADP(+)</name>
        <dbReference type="ChEBI" id="CHEBI:58349"/>
    </ligand>
</feature>
<feature type="binding site" evidence="17">
    <location>
        <position position="36"/>
    </location>
    <ligand>
        <name>Zn(2+)</name>
        <dbReference type="ChEBI" id="CHEBI:29105"/>
        <note>catalytic</note>
    </ligand>
</feature>